<keyword evidence="1" id="KW-0378">Hydrolase</keyword>
<reference evidence="2" key="1">
    <citation type="journal article" date="2019" name="Curr. Biol.">
        <title>Genome Sequence of Striga asiatica Provides Insight into the Evolution of Plant Parasitism.</title>
        <authorList>
            <person name="Yoshida S."/>
            <person name="Kim S."/>
            <person name="Wafula E.K."/>
            <person name="Tanskanen J."/>
            <person name="Kim Y.M."/>
            <person name="Honaas L."/>
            <person name="Yang Z."/>
            <person name="Spallek T."/>
            <person name="Conn C.E."/>
            <person name="Ichihashi Y."/>
            <person name="Cheong K."/>
            <person name="Cui S."/>
            <person name="Der J.P."/>
            <person name="Gundlach H."/>
            <person name="Jiao Y."/>
            <person name="Hori C."/>
            <person name="Ishida J.K."/>
            <person name="Kasahara H."/>
            <person name="Kiba T."/>
            <person name="Kim M.S."/>
            <person name="Koo N."/>
            <person name="Laohavisit A."/>
            <person name="Lee Y.H."/>
            <person name="Lumba S."/>
            <person name="McCourt P."/>
            <person name="Mortimer J.C."/>
            <person name="Mutuku J.M."/>
            <person name="Nomura T."/>
            <person name="Sasaki-Sekimoto Y."/>
            <person name="Seto Y."/>
            <person name="Wang Y."/>
            <person name="Wakatake T."/>
            <person name="Sakakibara H."/>
            <person name="Demura T."/>
            <person name="Yamaguchi S."/>
            <person name="Yoneyama K."/>
            <person name="Manabe R.I."/>
            <person name="Nelson D.C."/>
            <person name="Schulman A.H."/>
            <person name="Timko M.P."/>
            <person name="dePamphilis C.W."/>
            <person name="Choi D."/>
            <person name="Shirasu K."/>
        </authorList>
    </citation>
    <scope>NUCLEOTIDE SEQUENCE [LARGE SCALE GENOMIC DNA]</scope>
    <source>
        <strain evidence="2">cv. UVA1</strain>
    </source>
</reference>
<accession>A0A5A7RAF8</accession>
<evidence type="ECO:0000313" key="1">
    <source>
        <dbReference type="EMBL" id="GER54290.1"/>
    </source>
</evidence>
<gene>
    <name evidence="1" type="ORF">STAS_31863</name>
</gene>
<dbReference type="Proteomes" id="UP000325081">
    <property type="component" value="Unassembled WGS sequence"/>
</dbReference>
<evidence type="ECO:0000313" key="2">
    <source>
        <dbReference type="Proteomes" id="UP000325081"/>
    </source>
</evidence>
<proteinExistence type="predicted"/>
<sequence>MASGSSSWTVLQRKKSADFTASKARNISLCSRVRSESESVNRWDSGDVIDVYPPAVDGDVTSGLCPEGDVYQVVFAGDLFGPDAETVGDQEIVGIWLVHVVRQLVHERFEVPVEIGGPVVIDWEPVAEGRVADVEARSPGPGEDVGVRCGGGGCGGGLRFRDLAVDEVEMGESDGEAIGS</sequence>
<dbReference type="AlphaFoldDB" id="A0A5A7RAF8"/>
<name>A0A5A7RAF8_STRAF</name>
<comment type="caution">
    <text evidence="1">The sequence shown here is derived from an EMBL/GenBank/DDBJ whole genome shotgun (WGS) entry which is preliminary data.</text>
</comment>
<protein>
    <submittedName>
        <fullName evidence="1">UDP-2,3-diacylglucosamine hydrolase</fullName>
    </submittedName>
</protein>
<dbReference type="GO" id="GO:0016787">
    <property type="term" value="F:hydrolase activity"/>
    <property type="evidence" value="ECO:0007669"/>
    <property type="project" value="UniProtKB-KW"/>
</dbReference>
<keyword evidence="2" id="KW-1185">Reference proteome</keyword>
<organism evidence="1 2">
    <name type="scientific">Striga asiatica</name>
    <name type="common">Asiatic witchweed</name>
    <name type="synonym">Buchnera asiatica</name>
    <dbReference type="NCBI Taxonomy" id="4170"/>
    <lineage>
        <taxon>Eukaryota</taxon>
        <taxon>Viridiplantae</taxon>
        <taxon>Streptophyta</taxon>
        <taxon>Embryophyta</taxon>
        <taxon>Tracheophyta</taxon>
        <taxon>Spermatophyta</taxon>
        <taxon>Magnoliopsida</taxon>
        <taxon>eudicotyledons</taxon>
        <taxon>Gunneridae</taxon>
        <taxon>Pentapetalae</taxon>
        <taxon>asterids</taxon>
        <taxon>lamiids</taxon>
        <taxon>Lamiales</taxon>
        <taxon>Orobanchaceae</taxon>
        <taxon>Buchnereae</taxon>
        <taxon>Striga</taxon>
    </lineage>
</organism>
<dbReference type="EMBL" id="BKCP01011070">
    <property type="protein sequence ID" value="GER54290.1"/>
    <property type="molecule type" value="Genomic_DNA"/>
</dbReference>